<comment type="similarity">
    <text evidence="1 3">Belongs to the short-chain dehydrogenases/reductases (SDR) family.</text>
</comment>
<reference evidence="5" key="1">
    <citation type="submission" date="2021-01" db="EMBL/GenBank/DDBJ databases">
        <title>Draft genome sequence of Nasalis larvatus strain YZ03.</title>
        <authorList>
            <person name="Suzuki-Hashido N."/>
            <person name="Tsuchida S."/>
            <person name="Hayakawa T."/>
        </authorList>
    </citation>
    <scope>NUCLEOTIDE SEQUENCE [LARGE SCALE GENOMIC DNA]</scope>
    <source>
        <strain evidence="5">YZ03</strain>
    </source>
</reference>
<protein>
    <submittedName>
        <fullName evidence="4">Short-chain dehydrogenase/reductase</fullName>
    </submittedName>
</protein>
<evidence type="ECO:0000256" key="2">
    <source>
        <dbReference type="ARBA" id="ARBA00023002"/>
    </source>
</evidence>
<dbReference type="PRINTS" id="PR00080">
    <property type="entry name" value="SDRFAMILY"/>
</dbReference>
<dbReference type="Gene3D" id="3.40.50.720">
    <property type="entry name" value="NAD(P)-binding Rossmann-like Domain"/>
    <property type="match status" value="1"/>
</dbReference>
<name>A0ABQ3W3B6_9LACO</name>
<dbReference type="InterPro" id="IPR051911">
    <property type="entry name" value="SDR_oxidoreductase"/>
</dbReference>
<evidence type="ECO:0000256" key="3">
    <source>
        <dbReference type="RuleBase" id="RU000363"/>
    </source>
</evidence>
<dbReference type="NCBIfam" id="NF004824">
    <property type="entry name" value="PRK06180.1"/>
    <property type="match status" value="1"/>
</dbReference>
<keyword evidence="2" id="KW-0560">Oxidoreductase</keyword>
<dbReference type="EMBL" id="BOCI01000013">
    <property type="protein sequence ID" value="GHW00328.1"/>
    <property type="molecule type" value="Genomic_DNA"/>
</dbReference>
<keyword evidence="5" id="KW-1185">Reference proteome</keyword>
<sequence length="275" mass="29868">MKTWLITGASTGLGRGIAEAVLQAGDQAVVTSRKASRVADFEDRYPDRALACSLEVTDPRQRREVVSKALERFGKIDVLVNNAGRGHFGSVESSSEQDIRDLFEINFFGQVGMIRQVLPAMREAGSGLIINVSSMGVMFENSTGNSYYVASKLALEGVSEVLANEVKPLGIDAMIVEPGAFRTEFRVAATGDLEHENPAYAKTAKASREFLREHPHDQPGDPAKAGQAIYQASQLADLPKVLILGKGMIELAQKKLADRSAEIAKWQQLAESTDF</sequence>
<dbReference type="PRINTS" id="PR00081">
    <property type="entry name" value="GDHRDH"/>
</dbReference>
<dbReference type="Proteomes" id="UP000616547">
    <property type="component" value="Unassembled WGS sequence"/>
</dbReference>
<evidence type="ECO:0000313" key="4">
    <source>
        <dbReference type="EMBL" id="GHW00328.1"/>
    </source>
</evidence>
<gene>
    <name evidence="4" type="ORF">lacNasYZ03_00150</name>
</gene>
<dbReference type="InterPro" id="IPR002347">
    <property type="entry name" value="SDR_fam"/>
</dbReference>
<dbReference type="InterPro" id="IPR036291">
    <property type="entry name" value="NAD(P)-bd_dom_sf"/>
</dbReference>
<evidence type="ECO:0000256" key="1">
    <source>
        <dbReference type="ARBA" id="ARBA00006484"/>
    </source>
</evidence>
<dbReference type="RefSeq" id="WP_201331160.1">
    <property type="nucleotide sequence ID" value="NZ_BOCG01000302.1"/>
</dbReference>
<dbReference type="PANTHER" id="PTHR43976">
    <property type="entry name" value="SHORT CHAIN DEHYDROGENASE"/>
    <property type="match status" value="1"/>
</dbReference>
<organism evidence="4 5">
    <name type="scientific">Lactobacillus nasalidis</name>
    <dbReference type="NCBI Taxonomy" id="2797258"/>
    <lineage>
        <taxon>Bacteria</taxon>
        <taxon>Bacillati</taxon>
        <taxon>Bacillota</taxon>
        <taxon>Bacilli</taxon>
        <taxon>Lactobacillales</taxon>
        <taxon>Lactobacillaceae</taxon>
        <taxon>Lactobacillus</taxon>
    </lineage>
</organism>
<dbReference type="SUPFAM" id="SSF51735">
    <property type="entry name" value="NAD(P)-binding Rossmann-fold domains"/>
    <property type="match status" value="1"/>
</dbReference>
<evidence type="ECO:0000313" key="5">
    <source>
        <dbReference type="Proteomes" id="UP000616547"/>
    </source>
</evidence>
<proteinExistence type="inferred from homology"/>
<dbReference type="CDD" id="cd05374">
    <property type="entry name" value="17beta-HSD-like_SDR_c"/>
    <property type="match status" value="1"/>
</dbReference>
<comment type="caution">
    <text evidence="4">The sequence shown here is derived from an EMBL/GenBank/DDBJ whole genome shotgun (WGS) entry which is preliminary data.</text>
</comment>
<accession>A0ABQ3W3B6</accession>
<dbReference type="Pfam" id="PF00106">
    <property type="entry name" value="adh_short"/>
    <property type="match status" value="1"/>
</dbReference>
<dbReference type="PANTHER" id="PTHR43976:SF16">
    <property type="entry name" value="SHORT-CHAIN DEHYDROGENASE_REDUCTASE FAMILY PROTEIN"/>
    <property type="match status" value="1"/>
</dbReference>